<evidence type="ECO:0000256" key="5">
    <source>
        <dbReference type="ARBA" id="ARBA00022842"/>
    </source>
</evidence>
<keyword evidence="3" id="KW-0479">Metal-binding</keyword>
<dbReference type="Proteomes" id="UP000239649">
    <property type="component" value="Unassembled WGS sequence"/>
</dbReference>
<feature type="compositionally biased region" description="Low complexity" evidence="6">
    <location>
        <begin position="191"/>
        <end position="209"/>
    </location>
</feature>
<evidence type="ECO:0000256" key="4">
    <source>
        <dbReference type="ARBA" id="ARBA00022801"/>
    </source>
</evidence>
<proteinExistence type="inferred from homology"/>
<dbReference type="GO" id="GO:0046872">
    <property type="term" value="F:metal ion binding"/>
    <property type="evidence" value="ECO:0007669"/>
    <property type="project" value="UniProtKB-KW"/>
</dbReference>
<dbReference type="GO" id="GO:0016462">
    <property type="term" value="F:pyrophosphatase activity"/>
    <property type="evidence" value="ECO:0007669"/>
    <property type="project" value="InterPro"/>
</dbReference>
<dbReference type="Gene3D" id="3.90.79.10">
    <property type="entry name" value="Nucleoside Triphosphate Pyrophosphohydrolase"/>
    <property type="match status" value="1"/>
</dbReference>
<feature type="compositionally biased region" description="Pro residues" evidence="6">
    <location>
        <begin position="210"/>
        <end position="219"/>
    </location>
</feature>
<sequence length="257" mass="27334">MPHRVGAPVPTASRTGRHNQKYGEGGERLVAGSIPVRFKPGVAGPDGVEVLLISSRRGHTQYVFPKGGWEVDEELREAALRETVEEAGVRGDLQEPIIGKFAFASGKADAAATSHGGRCIAYLFALHVTEELPTWPEAHQRTRHWCSLQEACARCRYDWMREALVAWITSRGWDAAAAACRACAPAATATPQQASQPAPVAQQHQQQAPCPAPSPPQPVPQQAAAQQTLACAAVMATGQAPAEASVPSPVERIAVST</sequence>
<dbReference type="PROSITE" id="PS51462">
    <property type="entry name" value="NUDIX"/>
    <property type="match status" value="1"/>
</dbReference>
<evidence type="ECO:0000313" key="9">
    <source>
        <dbReference type="Proteomes" id="UP000239649"/>
    </source>
</evidence>
<keyword evidence="4" id="KW-0378">Hydrolase</keyword>
<protein>
    <submittedName>
        <fullName evidence="8">Nudix hydrolase mitochondrial-like</fullName>
    </submittedName>
</protein>
<comment type="similarity">
    <text evidence="2">Belongs to the Nudix hydrolase family.</text>
</comment>
<dbReference type="AlphaFoldDB" id="A0A2P6VRH2"/>
<dbReference type="InterPro" id="IPR000086">
    <property type="entry name" value="NUDIX_hydrolase_dom"/>
</dbReference>
<accession>A0A2P6VRH2</accession>
<organism evidence="8 9">
    <name type="scientific">Micractinium conductrix</name>
    <dbReference type="NCBI Taxonomy" id="554055"/>
    <lineage>
        <taxon>Eukaryota</taxon>
        <taxon>Viridiplantae</taxon>
        <taxon>Chlorophyta</taxon>
        <taxon>core chlorophytes</taxon>
        <taxon>Trebouxiophyceae</taxon>
        <taxon>Chlorellales</taxon>
        <taxon>Chlorellaceae</taxon>
        <taxon>Chlorella clade</taxon>
        <taxon>Micractinium</taxon>
    </lineage>
</organism>
<evidence type="ECO:0000256" key="1">
    <source>
        <dbReference type="ARBA" id="ARBA00001946"/>
    </source>
</evidence>
<evidence type="ECO:0000259" key="7">
    <source>
        <dbReference type="PROSITE" id="PS51462"/>
    </source>
</evidence>
<dbReference type="STRING" id="554055.A0A2P6VRH2"/>
<dbReference type="GO" id="GO:0005634">
    <property type="term" value="C:nucleus"/>
    <property type="evidence" value="ECO:0007669"/>
    <property type="project" value="TreeGrafter"/>
</dbReference>
<dbReference type="PANTHER" id="PTHR12629">
    <property type="entry name" value="DIPHOSPHOINOSITOL POLYPHOSPHATE PHOSPHOHYDROLASE"/>
    <property type="match status" value="1"/>
</dbReference>
<dbReference type="InterPro" id="IPR015797">
    <property type="entry name" value="NUDIX_hydrolase-like_dom_sf"/>
</dbReference>
<keyword evidence="9" id="KW-1185">Reference proteome</keyword>
<dbReference type="GO" id="GO:0005737">
    <property type="term" value="C:cytoplasm"/>
    <property type="evidence" value="ECO:0007669"/>
    <property type="project" value="TreeGrafter"/>
</dbReference>
<feature type="region of interest" description="Disordered" evidence="6">
    <location>
        <begin position="1"/>
        <end position="26"/>
    </location>
</feature>
<dbReference type="OrthoDB" id="2011998at2759"/>
<gene>
    <name evidence="8" type="primary">g286</name>
    <name evidence="8" type="ORF">C2E20_0286</name>
</gene>
<evidence type="ECO:0000313" key="8">
    <source>
        <dbReference type="EMBL" id="PSC76670.1"/>
    </source>
</evidence>
<dbReference type="PROSITE" id="PS00893">
    <property type="entry name" value="NUDIX_BOX"/>
    <property type="match status" value="1"/>
</dbReference>
<name>A0A2P6VRH2_9CHLO</name>
<feature type="domain" description="Nudix hydrolase" evidence="7">
    <location>
        <begin position="26"/>
        <end position="168"/>
    </location>
</feature>
<comment type="caution">
    <text evidence="8">The sequence shown here is derived from an EMBL/GenBank/DDBJ whole genome shotgun (WGS) entry which is preliminary data.</text>
</comment>
<keyword evidence="5" id="KW-0460">Magnesium</keyword>
<dbReference type="InterPro" id="IPR047198">
    <property type="entry name" value="DDP-like_NUDIX"/>
</dbReference>
<feature type="region of interest" description="Disordered" evidence="6">
    <location>
        <begin position="191"/>
        <end position="225"/>
    </location>
</feature>
<evidence type="ECO:0000256" key="6">
    <source>
        <dbReference type="SAM" id="MobiDB-lite"/>
    </source>
</evidence>
<reference evidence="8 9" key="1">
    <citation type="journal article" date="2018" name="Plant J.">
        <title>Genome sequences of Chlorella sorokiniana UTEX 1602 and Micractinium conductrix SAG 241.80: implications to maltose excretion by a green alga.</title>
        <authorList>
            <person name="Arriola M.B."/>
            <person name="Velmurugan N."/>
            <person name="Zhang Y."/>
            <person name="Plunkett M.H."/>
            <person name="Hondzo H."/>
            <person name="Barney B.M."/>
        </authorList>
    </citation>
    <scope>NUCLEOTIDE SEQUENCE [LARGE SCALE GENOMIC DNA]</scope>
    <source>
        <strain evidence="8 9">SAG 241.80</strain>
    </source>
</reference>
<evidence type="ECO:0000256" key="3">
    <source>
        <dbReference type="ARBA" id="ARBA00022723"/>
    </source>
</evidence>
<dbReference type="SUPFAM" id="SSF55811">
    <property type="entry name" value="Nudix"/>
    <property type="match status" value="1"/>
</dbReference>
<dbReference type="CDD" id="cd04666">
    <property type="entry name" value="NUDIX_DIPP2_like_Nudt4"/>
    <property type="match status" value="1"/>
</dbReference>
<dbReference type="EMBL" id="LHPF02000001">
    <property type="protein sequence ID" value="PSC76670.1"/>
    <property type="molecule type" value="Genomic_DNA"/>
</dbReference>
<dbReference type="Pfam" id="PF00293">
    <property type="entry name" value="NUDIX"/>
    <property type="match status" value="1"/>
</dbReference>
<dbReference type="InterPro" id="IPR020084">
    <property type="entry name" value="NUDIX_hydrolase_CS"/>
</dbReference>
<dbReference type="PANTHER" id="PTHR12629:SF0">
    <property type="entry name" value="DIPHOSPHOINOSITOL-POLYPHOSPHATE DIPHOSPHATASE"/>
    <property type="match status" value="1"/>
</dbReference>
<evidence type="ECO:0000256" key="2">
    <source>
        <dbReference type="ARBA" id="ARBA00005582"/>
    </source>
</evidence>
<comment type="cofactor">
    <cofactor evidence="1">
        <name>Mg(2+)</name>
        <dbReference type="ChEBI" id="CHEBI:18420"/>
    </cofactor>
</comment>